<gene>
    <name evidence="1" type="ORF">LZ480_07970</name>
</gene>
<dbReference type="Pfam" id="PF13315">
    <property type="entry name" value="DUF4085"/>
    <property type="match status" value="1"/>
</dbReference>
<dbReference type="Proteomes" id="UP001316087">
    <property type="component" value="Unassembled WGS sequence"/>
</dbReference>
<dbReference type="InterPro" id="IPR025144">
    <property type="entry name" value="DUF4085"/>
</dbReference>
<evidence type="ECO:0000313" key="1">
    <source>
        <dbReference type="EMBL" id="MCH7321828.1"/>
    </source>
</evidence>
<name>A0ABS9UBV2_9BACL</name>
<accession>A0ABS9UBV2</accession>
<sequence>MFYLSKETQHQANVAHIAYFPESDIDLDRLTYSMQELKAEKQWIPERFHGAIDSGTLYSMSDQWRDYLNWCEQTIATHQVHFENMYKNRLLIATKFDEATAEVFNDSLHDGAILNIKRQDGNVTLLIDMRGGFTPKAMIRQRLCRHRKRVSLRATMCMMNLSRYQMATGFVCCPALHMTNGRLISRM</sequence>
<evidence type="ECO:0000313" key="2">
    <source>
        <dbReference type="Proteomes" id="UP001316087"/>
    </source>
</evidence>
<protein>
    <submittedName>
        <fullName evidence="1">DUF4085 domain-containing protein</fullName>
    </submittedName>
</protein>
<dbReference type="EMBL" id="JAKZFC010000002">
    <property type="protein sequence ID" value="MCH7321828.1"/>
    <property type="molecule type" value="Genomic_DNA"/>
</dbReference>
<dbReference type="RefSeq" id="WP_241368880.1">
    <property type="nucleotide sequence ID" value="NZ_JAKZFC010000002.1"/>
</dbReference>
<proteinExistence type="predicted"/>
<keyword evidence="2" id="KW-1185">Reference proteome</keyword>
<reference evidence="1 2" key="1">
    <citation type="submission" date="2022-03" db="EMBL/GenBank/DDBJ databases">
        <authorList>
            <person name="Jo J.-H."/>
            <person name="Im W.-T."/>
        </authorList>
    </citation>
    <scope>NUCLEOTIDE SEQUENCE [LARGE SCALE GENOMIC DNA]</scope>
    <source>
        <strain evidence="1 2">MA9</strain>
    </source>
</reference>
<comment type="caution">
    <text evidence="1">The sequence shown here is derived from an EMBL/GenBank/DDBJ whole genome shotgun (WGS) entry which is preliminary data.</text>
</comment>
<organism evidence="1 2">
    <name type="scientific">Solibacillus palustris</name>
    <dbReference type="NCBI Taxonomy" id="2908203"/>
    <lineage>
        <taxon>Bacteria</taxon>
        <taxon>Bacillati</taxon>
        <taxon>Bacillota</taxon>
        <taxon>Bacilli</taxon>
        <taxon>Bacillales</taxon>
        <taxon>Caryophanaceae</taxon>
        <taxon>Solibacillus</taxon>
    </lineage>
</organism>